<dbReference type="InterPro" id="IPR011711">
    <property type="entry name" value="GntR_C"/>
</dbReference>
<evidence type="ECO:0000259" key="5">
    <source>
        <dbReference type="PROSITE" id="PS50949"/>
    </source>
</evidence>
<evidence type="ECO:0000313" key="7">
    <source>
        <dbReference type="Proteomes" id="UP000094969"/>
    </source>
</evidence>
<dbReference type="InterPro" id="IPR000524">
    <property type="entry name" value="Tscrpt_reg_HTH_GntR"/>
</dbReference>
<keyword evidence="1" id="KW-0805">Transcription regulation</keyword>
<dbReference type="GO" id="GO:0003700">
    <property type="term" value="F:DNA-binding transcription factor activity"/>
    <property type="evidence" value="ECO:0007669"/>
    <property type="project" value="InterPro"/>
</dbReference>
<dbReference type="SMART" id="SM00895">
    <property type="entry name" value="FCD"/>
    <property type="match status" value="1"/>
</dbReference>
<dbReference type="PROSITE" id="PS50949">
    <property type="entry name" value="HTH_GNTR"/>
    <property type="match status" value="1"/>
</dbReference>
<feature type="domain" description="HTH gntR-type" evidence="5">
    <location>
        <begin position="22"/>
        <end position="89"/>
    </location>
</feature>
<dbReference type="InterPro" id="IPR008920">
    <property type="entry name" value="TF_FadR/GntR_C"/>
</dbReference>
<accession>A0A1D7U9Q6</accession>
<dbReference type="GO" id="GO:0003677">
    <property type="term" value="F:DNA binding"/>
    <property type="evidence" value="ECO:0007669"/>
    <property type="project" value="UniProtKB-KW"/>
</dbReference>
<evidence type="ECO:0000256" key="3">
    <source>
        <dbReference type="ARBA" id="ARBA00023163"/>
    </source>
</evidence>
<name>A0A1D7U9Q6_9HYPH</name>
<evidence type="ECO:0000313" key="6">
    <source>
        <dbReference type="EMBL" id="AOO84098.1"/>
    </source>
</evidence>
<proteinExistence type="predicted"/>
<dbReference type="InterPro" id="IPR036390">
    <property type="entry name" value="WH_DNA-bd_sf"/>
</dbReference>
<dbReference type="SUPFAM" id="SSF46785">
    <property type="entry name" value="Winged helix' DNA-binding domain"/>
    <property type="match status" value="1"/>
</dbReference>
<evidence type="ECO:0000256" key="1">
    <source>
        <dbReference type="ARBA" id="ARBA00023015"/>
    </source>
</evidence>
<organism evidence="6 7">
    <name type="scientific">Bosea vaviloviae</name>
    <dbReference type="NCBI Taxonomy" id="1526658"/>
    <lineage>
        <taxon>Bacteria</taxon>
        <taxon>Pseudomonadati</taxon>
        <taxon>Pseudomonadota</taxon>
        <taxon>Alphaproteobacteria</taxon>
        <taxon>Hyphomicrobiales</taxon>
        <taxon>Boseaceae</taxon>
        <taxon>Bosea</taxon>
    </lineage>
</organism>
<dbReference type="STRING" id="1526658.BHK69_01910"/>
<sequence>MKVASADDNFLQGGAIGPVARDSLTRIVYNNLRLALMEGRFWPGHRFKIRELAASMHVSETPIREALMQLVRARALELIDGRSIIVAHMSLAQYLELRTIRLFLEGLAAERATARIDDEGIAQMTALHAELAAAEDEGRWSDAVRANWRFHHRLYEAADMPELLALLDDIWMRNGPLLNYHYPHARPTYPGPHEHLRILERLRARNGEGVREAVQTDMIQGGEKLVKLLESGGDTRNLAREAGPQTEPRPRASR</sequence>
<evidence type="ECO:0000256" key="4">
    <source>
        <dbReference type="SAM" id="MobiDB-lite"/>
    </source>
</evidence>
<feature type="region of interest" description="Disordered" evidence="4">
    <location>
        <begin position="233"/>
        <end position="254"/>
    </location>
</feature>
<keyword evidence="3" id="KW-0804">Transcription</keyword>
<dbReference type="Pfam" id="PF00392">
    <property type="entry name" value="GntR"/>
    <property type="match status" value="1"/>
</dbReference>
<dbReference type="AlphaFoldDB" id="A0A1D7U9Q6"/>
<dbReference type="KEGG" id="bvv:BHK69_01910"/>
<dbReference type="SUPFAM" id="SSF48008">
    <property type="entry name" value="GntR ligand-binding domain-like"/>
    <property type="match status" value="1"/>
</dbReference>
<keyword evidence="7" id="KW-1185">Reference proteome</keyword>
<dbReference type="Gene3D" id="1.20.120.530">
    <property type="entry name" value="GntR ligand-binding domain-like"/>
    <property type="match status" value="1"/>
</dbReference>
<dbReference type="PANTHER" id="PTHR43537:SF39">
    <property type="entry name" value="HTH-TYPE TRANSCRIPTIONAL REGULATOR MCBR"/>
    <property type="match status" value="1"/>
</dbReference>
<reference evidence="6 7" key="1">
    <citation type="journal article" date="2015" name="Antonie Van Leeuwenhoek">
        <title>Bosea vaviloviae sp. nov., a new species of slow-growing rhizobia isolated from nodules of the relict species Vavilovia formosa (Stev.) Fed.</title>
        <authorList>
            <person name="Safronova V.I."/>
            <person name="Kuznetsova I.G."/>
            <person name="Sazanova A.L."/>
            <person name="Kimeklis A.K."/>
            <person name="Belimov A.A."/>
            <person name="Andronov E.E."/>
            <person name="Pinaev A.G."/>
            <person name="Chizhevskaya E.P."/>
            <person name="Pukhaev A.R."/>
            <person name="Popov K.P."/>
            <person name="Willems A."/>
            <person name="Tikhonovich I.A."/>
        </authorList>
    </citation>
    <scope>NUCLEOTIDE SEQUENCE [LARGE SCALE GENOMIC DNA]</scope>
    <source>
        <strain evidence="6 7">Vaf18</strain>
    </source>
</reference>
<gene>
    <name evidence="6" type="ORF">BHK69_01910</name>
</gene>
<dbReference type="Pfam" id="PF07729">
    <property type="entry name" value="FCD"/>
    <property type="match status" value="1"/>
</dbReference>
<protein>
    <submittedName>
        <fullName evidence="6">GntR family transcriptional regulator</fullName>
    </submittedName>
</protein>
<dbReference type="Gene3D" id="1.10.10.10">
    <property type="entry name" value="Winged helix-like DNA-binding domain superfamily/Winged helix DNA-binding domain"/>
    <property type="match status" value="1"/>
</dbReference>
<dbReference type="EMBL" id="CP017147">
    <property type="protein sequence ID" value="AOO84098.1"/>
    <property type="molecule type" value="Genomic_DNA"/>
</dbReference>
<dbReference type="PANTHER" id="PTHR43537">
    <property type="entry name" value="TRANSCRIPTIONAL REGULATOR, GNTR FAMILY"/>
    <property type="match status" value="1"/>
</dbReference>
<dbReference type="SMART" id="SM00345">
    <property type="entry name" value="HTH_GNTR"/>
    <property type="match status" value="1"/>
</dbReference>
<keyword evidence="2" id="KW-0238">DNA-binding</keyword>
<dbReference type="Proteomes" id="UP000094969">
    <property type="component" value="Chromosome"/>
</dbReference>
<evidence type="ECO:0000256" key="2">
    <source>
        <dbReference type="ARBA" id="ARBA00023125"/>
    </source>
</evidence>
<dbReference type="InterPro" id="IPR036388">
    <property type="entry name" value="WH-like_DNA-bd_sf"/>
</dbReference>